<evidence type="ECO:0000256" key="1">
    <source>
        <dbReference type="SAM" id="MobiDB-lite"/>
    </source>
</evidence>
<feature type="compositionally biased region" description="Basic and acidic residues" evidence="1">
    <location>
        <begin position="80"/>
        <end position="97"/>
    </location>
</feature>
<protein>
    <submittedName>
        <fullName evidence="2">Uncharacterized protein</fullName>
    </submittedName>
</protein>
<reference evidence="2" key="1">
    <citation type="journal article" date="2014" name="Int. J. Syst. Evol. Microbiol.">
        <title>Complete genome sequence of Corynebacterium casei LMG S-19264T (=DSM 44701T), isolated from a smear-ripened cheese.</title>
        <authorList>
            <consortium name="US DOE Joint Genome Institute (JGI-PGF)"/>
            <person name="Walter F."/>
            <person name="Albersmeier A."/>
            <person name="Kalinowski J."/>
            <person name="Ruckert C."/>
        </authorList>
    </citation>
    <scope>NUCLEOTIDE SEQUENCE</scope>
    <source>
        <strain evidence="2">VKM Ac-2007</strain>
    </source>
</reference>
<feature type="region of interest" description="Disordered" evidence="1">
    <location>
        <begin position="1"/>
        <end position="137"/>
    </location>
</feature>
<comment type="caution">
    <text evidence="2">The sequence shown here is derived from an EMBL/GenBank/DDBJ whole genome shotgun (WGS) entry which is preliminary data.</text>
</comment>
<keyword evidence="3" id="KW-1185">Reference proteome</keyword>
<dbReference type="Proteomes" id="UP001143474">
    <property type="component" value="Unassembled WGS sequence"/>
</dbReference>
<organism evidence="2 3">
    <name type="scientific">Streptosporangium carneum</name>
    <dbReference type="NCBI Taxonomy" id="47481"/>
    <lineage>
        <taxon>Bacteria</taxon>
        <taxon>Bacillati</taxon>
        <taxon>Actinomycetota</taxon>
        <taxon>Actinomycetes</taxon>
        <taxon>Streptosporangiales</taxon>
        <taxon>Streptosporangiaceae</taxon>
        <taxon>Streptosporangium</taxon>
    </lineage>
</organism>
<evidence type="ECO:0000313" key="3">
    <source>
        <dbReference type="Proteomes" id="UP001143474"/>
    </source>
</evidence>
<sequence length="137" mass="14353">MKEQRESEDTVRFEGAEHGYSPDVGRASEEVSESGDRAFGSPPEGRAPGREPSEAERQGVSSTETEPEGPLGVGVSSARSAEEIAQKEGEEGRRTEGVDDGTGRPYGTSGPKSATGVEPQETVEEESPHIPPGDQAG</sequence>
<proteinExistence type="predicted"/>
<dbReference type="AlphaFoldDB" id="A0A9W6I0E5"/>
<dbReference type="RefSeq" id="WP_271217459.1">
    <property type="nucleotide sequence ID" value="NZ_BAAAVD010000004.1"/>
</dbReference>
<dbReference type="EMBL" id="BSEV01000004">
    <property type="protein sequence ID" value="GLK08969.1"/>
    <property type="molecule type" value="Genomic_DNA"/>
</dbReference>
<name>A0A9W6I0E5_9ACTN</name>
<accession>A0A9W6I0E5</accession>
<gene>
    <name evidence="2" type="ORF">GCM10017600_23750</name>
</gene>
<feature type="compositionally biased region" description="Basic and acidic residues" evidence="1">
    <location>
        <begin position="47"/>
        <end position="57"/>
    </location>
</feature>
<evidence type="ECO:0000313" key="2">
    <source>
        <dbReference type="EMBL" id="GLK08969.1"/>
    </source>
</evidence>
<feature type="compositionally biased region" description="Basic and acidic residues" evidence="1">
    <location>
        <begin position="1"/>
        <end position="17"/>
    </location>
</feature>
<reference evidence="2" key="2">
    <citation type="submission" date="2023-01" db="EMBL/GenBank/DDBJ databases">
        <authorList>
            <person name="Sun Q."/>
            <person name="Evtushenko L."/>
        </authorList>
    </citation>
    <scope>NUCLEOTIDE SEQUENCE</scope>
    <source>
        <strain evidence="2">VKM Ac-2007</strain>
    </source>
</reference>